<keyword evidence="5" id="KW-1185">Reference proteome</keyword>
<dbReference type="Pfam" id="PF13561">
    <property type="entry name" value="adh_short_C2"/>
    <property type="match status" value="1"/>
</dbReference>
<organism evidence="4 5">
    <name type="scientific">Veillonella rodentium</name>
    <dbReference type="NCBI Taxonomy" id="248315"/>
    <lineage>
        <taxon>Bacteria</taxon>
        <taxon>Bacillati</taxon>
        <taxon>Bacillota</taxon>
        <taxon>Negativicutes</taxon>
        <taxon>Veillonellales</taxon>
        <taxon>Veillonellaceae</taxon>
        <taxon>Veillonella</taxon>
    </lineage>
</organism>
<dbReference type="Proteomes" id="UP000214973">
    <property type="component" value="Chromosome 1"/>
</dbReference>
<gene>
    <name evidence="4" type="primary">fabG_1</name>
    <name evidence="4" type="ORF">SAMEA44547418_00443</name>
</gene>
<dbReference type="PANTHER" id="PTHR42760">
    <property type="entry name" value="SHORT-CHAIN DEHYDROGENASES/REDUCTASES FAMILY MEMBER"/>
    <property type="match status" value="1"/>
</dbReference>
<evidence type="ECO:0000256" key="1">
    <source>
        <dbReference type="ARBA" id="ARBA00006484"/>
    </source>
</evidence>
<accession>A0A239YL25</accession>
<dbReference type="SUPFAM" id="SSF51735">
    <property type="entry name" value="NAD(P)-binding Rossmann-fold domains"/>
    <property type="match status" value="1"/>
</dbReference>
<dbReference type="KEGG" id="vrm:44547418_00443"/>
<sequence length="255" mass="27162">MPHKSDVQVALISGGTSGIGFATAELLLKDGWCVAINGRNEREGQKAKMKLRRFSSKVRFVQGDVSKIEDCQRIVKETVNFFGGISALVTAAGYYEEELLADVTEAAFDEMFGTNVKGTVFLCQASLPYLRLAKGSIVTVASDAGLQGNVACSVYGASKGAVVSFTKSLSLEMAPHGVRVNCVCPGDVDTSLVDKQIAHAHQDMATAKAEMGQHYPLGRIGKPHEIGEVIAFLLSRKASFVTGAAWTIDGGLTSW</sequence>
<dbReference type="RefSeq" id="WP_095065359.1">
    <property type="nucleotide sequence ID" value="NZ_LT906470.1"/>
</dbReference>
<dbReference type="GO" id="GO:0006633">
    <property type="term" value="P:fatty acid biosynthetic process"/>
    <property type="evidence" value="ECO:0007669"/>
    <property type="project" value="TreeGrafter"/>
</dbReference>
<evidence type="ECO:0000313" key="4">
    <source>
        <dbReference type="EMBL" id="SNV59133.1"/>
    </source>
</evidence>
<dbReference type="CDD" id="cd05233">
    <property type="entry name" value="SDR_c"/>
    <property type="match status" value="1"/>
</dbReference>
<proteinExistence type="inferred from homology"/>
<keyword evidence="2 4" id="KW-0560">Oxidoreductase</keyword>
<dbReference type="InterPro" id="IPR002347">
    <property type="entry name" value="SDR_fam"/>
</dbReference>
<dbReference type="PRINTS" id="PR00081">
    <property type="entry name" value="GDHRDH"/>
</dbReference>
<dbReference type="InterPro" id="IPR036291">
    <property type="entry name" value="NAD(P)-bd_dom_sf"/>
</dbReference>
<comment type="similarity">
    <text evidence="1">Belongs to the short-chain dehydrogenases/reductases (SDR) family.</text>
</comment>
<dbReference type="GO" id="GO:0008206">
    <property type="term" value="P:bile acid metabolic process"/>
    <property type="evidence" value="ECO:0007669"/>
    <property type="project" value="UniProtKB-ARBA"/>
</dbReference>
<dbReference type="InterPro" id="IPR057326">
    <property type="entry name" value="KR_dom"/>
</dbReference>
<dbReference type="EMBL" id="LT906470">
    <property type="protein sequence ID" value="SNV59133.1"/>
    <property type="molecule type" value="Genomic_DNA"/>
</dbReference>
<dbReference type="PANTHER" id="PTHR42760:SF133">
    <property type="entry name" value="3-OXOACYL-[ACYL-CARRIER-PROTEIN] REDUCTASE"/>
    <property type="match status" value="1"/>
</dbReference>
<evidence type="ECO:0000256" key="2">
    <source>
        <dbReference type="ARBA" id="ARBA00023002"/>
    </source>
</evidence>
<evidence type="ECO:0000259" key="3">
    <source>
        <dbReference type="SMART" id="SM00822"/>
    </source>
</evidence>
<dbReference type="PRINTS" id="PR00080">
    <property type="entry name" value="SDRFAMILY"/>
</dbReference>
<feature type="domain" description="Ketoreductase" evidence="3">
    <location>
        <begin position="8"/>
        <end position="186"/>
    </location>
</feature>
<name>A0A239YL25_9FIRM</name>
<protein>
    <submittedName>
        <fullName evidence="4">3-oxoacyl-[acyl-carrier-protein] reductase FabG</fullName>
        <ecNumber evidence="4">1.1.1.100</ecNumber>
    </submittedName>
</protein>
<dbReference type="GO" id="GO:0048038">
    <property type="term" value="F:quinone binding"/>
    <property type="evidence" value="ECO:0007669"/>
    <property type="project" value="TreeGrafter"/>
</dbReference>
<dbReference type="EC" id="1.1.1.100" evidence="4"/>
<dbReference type="SMART" id="SM00822">
    <property type="entry name" value="PKS_KR"/>
    <property type="match status" value="1"/>
</dbReference>
<dbReference type="AlphaFoldDB" id="A0A239YL25"/>
<dbReference type="FunFam" id="3.40.50.720:FF:000084">
    <property type="entry name" value="Short-chain dehydrogenase reductase"/>
    <property type="match status" value="1"/>
</dbReference>
<dbReference type="Gene3D" id="3.40.50.720">
    <property type="entry name" value="NAD(P)-binding Rossmann-like Domain"/>
    <property type="match status" value="1"/>
</dbReference>
<dbReference type="PROSITE" id="PS00061">
    <property type="entry name" value="ADH_SHORT"/>
    <property type="match status" value="1"/>
</dbReference>
<reference evidence="4 5" key="1">
    <citation type="submission" date="2017-06" db="EMBL/GenBank/DDBJ databases">
        <authorList>
            <consortium name="Pathogen Informatics"/>
        </authorList>
    </citation>
    <scope>NUCLEOTIDE SEQUENCE [LARGE SCALE GENOMIC DNA]</scope>
    <source>
        <strain evidence="4 5">NCTC12018</strain>
    </source>
</reference>
<dbReference type="GO" id="GO:0004316">
    <property type="term" value="F:3-oxoacyl-[acyl-carrier-protein] reductase (NADPH) activity"/>
    <property type="evidence" value="ECO:0007669"/>
    <property type="project" value="UniProtKB-EC"/>
</dbReference>
<dbReference type="InterPro" id="IPR020904">
    <property type="entry name" value="Sc_DH/Rdtase_CS"/>
</dbReference>
<evidence type="ECO:0000313" key="5">
    <source>
        <dbReference type="Proteomes" id="UP000214973"/>
    </source>
</evidence>